<sequence>MKYKFLTLLVFITVILAGASAGNYQLGMRTLAQTSYQLKLSVVETARLITVRILSNRGAGSGIIIDHQGQSYTVLTCDHVANASPNDSYTILTPDGKTYQGYRKRFSSLENVDLGLIQFQSSTSYQVAVAGSSQNISVGDTVYTTGFPNYQYRNSIPVGETLDWGLKAYKLTTGTVSLMLTNQSLPRGYQLGYTNDVESGMSGGPVLNSQGQLIGINGRGKYPLQGIDMFTFADGTIPSPNLFKQMEGLSWAVPISTYQQKMGQLQLSKQLKTSLNGTTNNAINSVLK</sequence>
<organism evidence="4 5">
    <name type="scientific">Sphaerospermopsis aphanizomenoides LEGE 00250</name>
    <dbReference type="NCBI Taxonomy" id="2777972"/>
    <lineage>
        <taxon>Bacteria</taxon>
        <taxon>Bacillati</taxon>
        <taxon>Cyanobacteriota</taxon>
        <taxon>Cyanophyceae</taxon>
        <taxon>Nostocales</taxon>
        <taxon>Aphanizomenonaceae</taxon>
        <taxon>Sphaerospermopsis</taxon>
        <taxon>Sphaerospermopsis aphanizomenoides</taxon>
    </lineage>
</organism>
<dbReference type="EMBL" id="JADEWB010000211">
    <property type="protein sequence ID" value="MBE9238789.1"/>
    <property type="molecule type" value="Genomic_DNA"/>
</dbReference>
<gene>
    <name evidence="4" type="ORF">IQ227_22905</name>
</gene>
<evidence type="ECO:0000256" key="3">
    <source>
        <dbReference type="ARBA" id="ARBA00022801"/>
    </source>
</evidence>
<keyword evidence="5" id="KW-1185">Reference proteome</keyword>
<comment type="similarity">
    <text evidence="1">Belongs to the peptidase S1C family.</text>
</comment>
<dbReference type="Proteomes" id="UP000606776">
    <property type="component" value="Unassembled WGS sequence"/>
</dbReference>
<evidence type="ECO:0000313" key="4">
    <source>
        <dbReference type="EMBL" id="MBE9238789.1"/>
    </source>
</evidence>
<dbReference type="PANTHER" id="PTHR43343:SF3">
    <property type="entry name" value="PROTEASE DO-LIKE 8, CHLOROPLASTIC"/>
    <property type="match status" value="1"/>
</dbReference>
<evidence type="ECO:0000256" key="1">
    <source>
        <dbReference type="ARBA" id="ARBA00010541"/>
    </source>
</evidence>
<dbReference type="InterPro" id="IPR043504">
    <property type="entry name" value="Peptidase_S1_PA_chymotrypsin"/>
</dbReference>
<dbReference type="Gene3D" id="2.40.10.10">
    <property type="entry name" value="Trypsin-like serine proteases"/>
    <property type="match status" value="2"/>
</dbReference>
<accession>A0ABR9VJW0</accession>
<name>A0ABR9VJW0_9CYAN</name>
<dbReference type="SUPFAM" id="SSF50494">
    <property type="entry name" value="Trypsin-like serine proteases"/>
    <property type="match status" value="1"/>
</dbReference>
<dbReference type="PANTHER" id="PTHR43343">
    <property type="entry name" value="PEPTIDASE S12"/>
    <property type="match status" value="1"/>
</dbReference>
<evidence type="ECO:0000256" key="2">
    <source>
        <dbReference type="ARBA" id="ARBA00022670"/>
    </source>
</evidence>
<dbReference type="Pfam" id="PF13365">
    <property type="entry name" value="Trypsin_2"/>
    <property type="match status" value="1"/>
</dbReference>
<reference evidence="4 5" key="1">
    <citation type="submission" date="2020-10" db="EMBL/GenBank/DDBJ databases">
        <authorList>
            <person name="Castelo-Branco R."/>
            <person name="Eusebio N."/>
            <person name="Adriana R."/>
            <person name="Vieira A."/>
            <person name="Brugerolle De Fraissinette N."/>
            <person name="Rezende De Castro R."/>
            <person name="Schneider M.P."/>
            <person name="Vasconcelos V."/>
            <person name="Leao P.N."/>
        </authorList>
    </citation>
    <scope>NUCLEOTIDE SEQUENCE [LARGE SCALE GENOMIC DNA]</scope>
    <source>
        <strain evidence="4 5">LEGE 00250</strain>
    </source>
</reference>
<keyword evidence="2" id="KW-0645">Protease</keyword>
<proteinExistence type="inferred from homology"/>
<protein>
    <submittedName>
        <fullName evidence="4">Trypsin-like peptidase domain-containing protein</fullName>
    </submittedName>
</protein>
<keyword evidence="3" id="KW-0378">Hydrolase</keyword>
<dbReference type="InterPro" id="IPR009003">
    <property type="entry name" value="Peptidase_S1_PA"/>
</dbReference>
<dbReference type="RefSeq" id="WP_096567156.1">
    <property type="nucleotide sequence ID" value="NZ_JADEWB010000211.1"/>
</dbReference>
<dbReference type="InterPro" id="IPR051201">
    <property type="entry name" value="Chloro_Bact_Ser_Proteases"/>
</dbReference>
<comment type="caution">
    <text evidence="4">The sequence shown here is derived from an EMBL/GenBank/DDBJ whole genome shotgun (WGS) entry which is preliminary data.</text>
</comment>
<evidence type="ECO:0000313" key="5">
    <source>
        <dbReference type="Proteomes" id="UP000606776"/>
    </source>
</evidence>